<accession>A0ABV0MUC1</accession>
<proteinExistence type="predicted"/>
<protein>
    <recommendedName>
        <fullName evidence="3">Secreted protein</fullName>
    </recommendedName>
</protein>
<dbReference type="Proteomes" id="UP001476798">
    <property type="component" value="Unassembled WGS sequence"/>
</dbReference>
<keyword evidence="2" id="KW-1185">Reference proteome</keyword>
<gene>
    <name evidence="1" type="ORF">GOODEAATRI_022558</name>
</gene>
<dbReference type="EMBL" id="JAHRIO010012318">
    <property type="protein sequence ID" value="MEQ2162707.1"/>
    <property type="molecule type" value="Genomic_DNA"/>
</dbReference>
<evidence type="ECO:0008006" key="3">
    <source>
        <dbReference type="Google" id="ProtNLM"/>
    </source>
</evidence>
<sequence>MNRVFRVIAQYLTWLLLHSGIHGFIIYSKIEAANRPQTITVPPPCWTVLFCYFYTRYDWMHTFQEIALLSRQFTELFSQKTSSQWKCGTGNGRWAFVFIIVRSGF</sequence>
<evidence type="ECO:0000313" key="2">
    <source>
        <dbReference type="Proteomes" id="UP001476798"/>
    </source>
</evidence>
<comment type="caution">
    <text evidence="1">The sequence shown here is derived from an EMBL/GenBank/DDBJ whole genome shotgun (WGS) entry which is preliminary data.</text>
</comment>
<reference evidence="1 2" key="1">
    <citation type="submission" date="2021-06" db="EMBL/GenBank/DDBJ databases">
        <authorList>
            <person name="Palmer J.M."/>
        </authorList>
    </citation>
    <scope>NUCLEOTIDE SEQUENCE [LARGE SCALE GENOMIC DNA]</scope>
    <source>
        <strain evidence="1 2">GA_2019</strain>
        <tissue evidence="1">Muscle</tissue>
    </source>
</reference>
<organism evidence="1 2">
    <name type="scientific">Goodea atripinnis</name>
    <dbReference type="NCBI Taxonomy" id="208336"/>
    <lineage>
        <taxon>Eukaryota</taxon>
        <taxon>Metazoa</taxon>
        <taxon>Chordata</taxon>
        <taxon>Craniata</taxon>
        <taxon>Vertebrata</taxon>
        <taxon>Euteleostomi</taxon>
        <taxon>Actinopterygii</taxon>
        <taxon>Neopterygii</taxon>
        <taxon>Teleostei</taxon>
        <taxon>Neoteleostei</taxon>
        <taxon>Acanthomorphata</taxon>
        <taxon>Ovalentaria</taxon>
        <taxon>Atherinomorphae</taxon>
        <taxon>Cyprinodontiformes</taxon>
        <taxon>Goodeidae</taxon>
        <taxon>Goodea</taxon>
    </lineage>
</organism>
<evidence type="ECO:0000313" key="1">
    <source>
        <dbReference type="EMBL" id="MEQ2162707.1"/>
    </source>
</evidence>
<name>A0ABV0MUC1_9TELE</name>